<dbReference type="EMBL" id="AVOT02017949">
    <property type="protein sequence ID" value="MBW0504457.1"/>
    <property type="molecule type" value="Genomic_DNA"/>
</dbReference>
<reference evidence="1" key="1">
    <citation type="submission" date="2021-03" db="EMBL/GenBank/DDBJ databases">
        <title>Draft genome sequence of rust myrtle Austropuccinia psidii MF-1, a brazilian biotype.</title>
        <authorList>
            <person name="Quecine M.C."/>
            <person name="Pachon D.M.R."/>
            <person name="Bonatelli M.L."/>
            <person name="Correr F.H."/>
            <person name="Franceschini L.M."/>
            <person name="Leite T.F."/>
            <person name="Margarido G.R.A."/>
            <person name="Almeida C.A."/>
            <person name="Ferrarezi J.A."/>
            <person name="Labate C.A."/>
        </authorList>
    </citation>
    <scope>NUCLEOTIDE SEQUENCE</scope>
    <source>
        <strain evidence="1">MF-1</strain>
    </source>
</reference>
<keyword evidence="2" id="KW-1185">Reference proteome</keyword>
<sequence>MNTNDQNKNLQRIIPILADKNYLEWKLRMIICPKKRKLYQYCIEQCIPGNVVTRTPTLEAKIIDANVEACGLITNFLDSRRFAALVTLEEITQNSYLLWRKLTYNDSLKEFIANTQKLLNDILAVGIAVEDEILAFSILTKLPEEFHLLIENFPLNAEAQGNPNTILNVLHEAALKEESLSMDTTNSLVLKKDNFPLKGDNHCSNGKHNCLVTTHGPEKCWQLHPKLKPEKR</sequence>
<name>A0A9Q3DLY9_9BASI</name>
<gene>
    <name evidence="1" type="ORF">O181_044172</name>
</gene>
<dbReference type="AlphaFoldDB" id="A0A9Q3DLY9"/>
<evidence type="ECO:0000313" key="1">
    <source>
        <dbReference type="EMBL" id="MBW0504457.1"/>
    </source>
</evidence>
<evidence type="ECO:0000313" key="2">
    <source>
        <dbReference type="Proteomes" id="UP000765509"/>
    </source>
</evidence>
<protein>
    <submittedName>
        <fullName evidence="1">Uncharacterized protein</fullName>
    </submittedName>
</protein>
<dbReference type="Proteomes" id="UP000765509">
    <property type="component" value="Unassembled WGS sequence"/>
</dbReference>
<organism evidence="1 2">
    <name type="scientific">Austropuccinia psidii MF-1</name>
    <dbReference type="NCBI Taxonomy" id="1389203"/>
    <lineage>
        <taxon>Eukaryota</taxon>
        <taxon>Fungi</taxon>
        <taxon>Dikarya</taxon>
        <taxon>Basidiomycota</taxon>
        <taxon>Pucciniomycotina</taxon>
        <taxon>Pucciniomycetes</taxon>
        <taxon>Pucciniales</taxon>
        <taxon>Sphaerophragmiaceae</taxon>
        <taxon>Austropuccinia</taxon>
    </lineage>
</organism>
<comment type="caution">
    <text evidence="1">The sequence shown here is derived from an EMBL/GenBank/DDBJ whole genome shotgun (WGS) entry which is preliminary data.</text>
</comment>
<proteinExistence type="predicted"/>
<accession>A0A9Q3DLY9</accession>